<dbReference type="RefSeq" id="WP_029706100.1">
    <property type="nucleotide sequence ID" value="NZ_CP019239.1"/>
</dbReference>
<dbReference type="AlphaFoldDB" id="A0A1P8K7S9"/>
<dbReference type="SUPFAM" id="SSF52821">
    <property type="entry name" value="Rhodanese/Cell cycle control phosphatase"/>
    <property type="match status" value="1"/>
</dbReference>
<feature type="domain" description="Rhodanese" evidence="1">
    <location>
        <begin position="19"/>
        <end position="111"/>
    </location>
</feature>
<dbReference type="EMBL" id="CP019239">
    <property type="protein sequence ID" value="APW42043.1"/>
    <property type="molecule type" value="Genomic_DNA"/>
</dbReference>
<dbReference type="GO" id="GO:0016740">
    <property type="term" value="F:transferase activity"/>
    <property type="evidence" value="ECO:0007669"/>
    <property type="project" value="UniProtKB-KW"/>
</dbReference>
<proteinExistence type="predicted"/>
<dbReference type="PANTHER" id="PTHR43629">
    <property type="entry name" value="PEPTIDYL-PROLYL CIS-TRANS ISOMERASE"/>
    <property type="match status" value="1"/>
</dbReference>
<keyword evidence="2" id="KW-0808">Transferase</keyword>
<dbReference type="PROSITE" id="PS50206">
    <property type="entry name" value="RHODANESE_3"/>
    <property type="match status" value="1"/>
</dbReference>
<gene>
    <name evidence="2" type="ORF">RS694_05505</name>
</gene>
<name>A0A1P8K7S9_9BURK</name>
<dbReference type="Gene3D" id="3.40.250.10">
    <property type="entry name" value="Rhodanese-like domain"/>
    <property type="match status" value="1"/>
</dbReference>
<accession>A0A1P8K7S9</accession>
<protein>
    <submittedName>
        <fullName evidence="2">Sulfurtransferase</fullName>
    </submittedName>
</protein>
<dbReference type="SMART" id="SM00450">
    <property type="entry name" value="RHOD"/>
    <property type="match status" value="1"/>
</dbReference>
<sequence>MIAQVRPAELSHWLASVRAHGEPVVLDVREPHELQIASVQADGFTLLTIPMGTIPPRLAELDPEQPIACLCHHGGRSMQVAHFLQSHGFAHVANIAGGIHAWSAEVDPSIPRY</sequence>
<dbReference type="InterPro" id="IPR001763">
    <property type="entry name" value="Rhodanese-like_dom"/>
</dbReference>
<dbReference type="InterPro" id="IPR036873">
    <property type="entry name" value="Rhodanese-like_dom_sf"/>
</dbReference>
<dbReference type="PANTHER" id="PTHR43629:SF2">
    <property type="entry name" value="RHODANESE-LIKE_PPIC DOMAIN-CONTAINING PROTEIN 12, CHLOROPLASTIC"/>
    <property type="match status" value="1"/>
</dbReference>
<dbReference type="InterPro" id="IPR052204">
    <property type="entry name" value="PpiC/parvulin_rotamase"/>
</dbReference>
<evidence type="ECO:0000259" key="1">
    <source>
        <dbReference type="PROSITE" id="PS50206"/>
    </source>
</evidence>
<reference evidence="2 3" key="1">
    <citation type="submission" date="2017-01" db="EMBL/GenBank/DDBJ databases">
        <authorList>
            <person name="Mah S.A."/>
            <person name="Swanson W.J."/>
            <person name="Moy G.W."/>
            <person name="Vacquier V.D."/>
        </authorList>
    </citation>
    <scope>NUCLEOTIDE SEQUENCE [LARGE SCALE GENOMIC DNA]</scope>
    <source>
        <strain evidence="2 3">DSM 22694</strain>
    </source>
</reference>
<keyword evidence="3" id="KW-1185">Reference proteome</keyword>
<dbReference type="STRING" id="1484693.RS694_05505"/>
<dbReference type="eggNOG" id="COG0607">
    <property type="taxonomic scope" value="Bacteria"/>
</dbReference>
<dbReference type="Pfam" id="PF00581">
    <property type="entry name" value="Rhodanese"/>
    <property type="match status" value="1"/>
</dbReference>
<evidence type="ECO:0000313" key="2">
    <source>
        <dbReference type="EMBL" id="APW42043.1"/>
    </source>
</evidence>
<evidence type="ECO:0000313" key="3">
    <source>
        <dbReference type="Proteomes" id="UP000186110"/>
    </source>
</evidence>
<organism evidence="2 3">
    <name type="scientific">Rhodoferax saidenbachensis</name>
    <dbReference type="NCBI Taxonomy" id="1484693"/>
    <lineage>
        <taxon>Bacteria</taxon>
        <taxon>Pseudomonadati</taxon>
        <taxon>Pseudomonadota</taxon>
        <taxon>Betaproteobacteria</taxon>
        <taxon>Burkholderiales</taxon>
        <taxon>Comamonadaceae</taxon>
        <taxon>Rhodoferax</taxon>
    </lineage>
</organism>
<dbReference type="Proteomes" id="UP000186110">
    <property type="component" value="Chromosome"/>
</dbReference>
<dbReference type="KEGG" id="rsb:RS694_05505"/>